<protein>
    <submittedName>
        <fullName evidence="1">Uncharacterized protein</fullName>
    </submittedName>
</protein>
<evidence type="ECO:0000313" key="1">
    <source>
        <dbReference type="EMBL" id="WRQ89047.1"/>
    </source>
</evidence>
<name>A0ABZ1CCK5_9BACT</name>
<dbReference type="RefSeq" id="WP_221030920.1">
    <property type="nucleotide sequence ID" value="NZ_CP139781.1"/>
</dbReference>
<evidence type="ECO:0000313" key="2">
    <source>
        <dbReference type="Proteomes" id="UP000738431"/>
    </source>
</evidence>
<accession>A0ABZ1CCK5</accession>
<dbReference type="EMBL" id="CP139781">
    <property type="protein sequence ID" value="WRQ89047.1"/>
    <property type="molecule type" value="Genomic_DNA"/>
</dbReference>
<reference evidence="1 2" key="1">
    <citation type="submission" date="2021-08" db="EMBL/GenBank/DDBJ databases">
        <authorList>
            <person name="Zhang D."/>
            <person name="Zhang A."/>
            <person name="Wang L."/>
        </authorList>
    </citation>
    <scope>NUCLEOTIDE SEQUENCE [LARGE SCALE GENOMIC DNA]</scope>
    <source>
        <strain evidence="1 2">WL0086</strain>
    </source>
</reference>
<organism evidence="1 2">
    <name type="scientific">Actomonas aquatica</name>
    <dbReference type="NCBI Taxonomy" id="2866162"/>
    <lineage>
        <taxon>Bacteria</taxon>
        <taxon>Pseudomonadati</taxon>
        <taxon>Verrucomicrobiota</taxon>
        <taxon>Opitutia</taxon>
        <taxon>Opitutales</taxon>
        <taxon>Opitutaceae</taxon>
        <taxon>Actomonas</taxon>
    </lineage>
</organism>
<sequence length="180" mass="20734">MQEIDRIDNFDETGNSVDAWKQKAEELSFCAEGLQSHADSESSKVYDLQKQIILQMSSFWVKQMLRGFTLECLLKALWLKNGNSLCDQGRYNGLDGIKNHRIHEMAPKVGFQTNDTEKRVLRILGAFATSGGRYPVFTKYDSLSKDFGSGNPKFILEWNLQELEPAYFELRRKLVNEIEE</sequence>
<gene>
    <name evidence="1" type="ORF">K1X11_006480</name>
</gene>
<reference evidence="1 2" key="2">
    <citation type="submission" date="2023-12" db="EMBL/GenBank/DDBJ databases">
        <title>Description of an unclassified Opitutus bacterium of Verrucomicrobiota.</title>
        <authorList>
            <person name="Zhang D.-F."/>
        </authorList>
    </citation>
    <scope>NUCLEOTIDE SEQUENCE [LARGE SCALE GENOMIC DNA]</scope>
    <source>
        <strain evidence="1 2">WL0086</strain>
    </source>
</reference>
<dbReference type="Proteomes" id="UP000738431">
    <property type="component" value="Chromosome"/>
</dbReference>
<proteinExistence type="predicted"/>
<keyword evidence="2" id="KW-1185">Reference proteome</keyword>